<dbReference type="InterPro" id="IPR005123">
    <property type="entry name" value="Oxoglu/Fe-dep_dioxygenase_dom"/>
</dbReference>
<protein>
    <recommendedName>
        <fullName evidence="6">Fe2OG dioxygenase domain-containing protein</fullName>
    </recommendedName>
</protein>
<dbReference type="EnsemblPlants" id="ONIVA03G27210.1">
    <property type="protein sequence ID" value="ONIVA03G27210.1"/>
    <property type="gene ID" value="ONIVA03G27210"/>
</dbReference>
<evidence type="ECO:0000259" key="6">
    <source>
        <dbReference type="PROSITE" id="PS51471"/>
    </source>
</evidence>
<dbReference type="InterPro" id="IPR027443">
    <property type="entry name" value="IPNS-like_sf"/>
</dbReference>
<dbReference type="PROSITE" id="PS51471">
    <property type="entry name" value="FE2OG_OXY"/>
    <property type="match status" value="1"/>
</dbReference>
<dbReference type="eggNOG" id="KOG0143">
    <property type="taxonomic scope" value="Eukaryota"/>
</dbReference>
<evidence type="ECO:0000256" key="1">
    <source>
        <dbReference type="ARBA" id="ARBA00001961"/>
    </source>
</evidence>
<dbReference type="InterPro" id="IPR044861">
    <property type="entry name" value="IPNS-like_FE2OG_OXY"/>
</dbReference>
<evidence type="ECO:0000256" key="5">
    <source>
        <dbReference type="RuleBase" id="RU003682"/>
    </source>
</evidence>
<name>A0A0E0GQJ6_ORYNI</name>
<organism evidence="7">
    <name type="scientific">Oryza nivara</name>
    <name type="common">Indian wild rice</name>
    <name type="synonym">Oryza sativa f. spontanea</name>
    <dbReference type="NCBI Taxonomy" id="4536"/>
    <lineage>
        <taxon>Eukaryota</taxon>
        <taxon>Viridiplantae</taxon>
        <taxon>Streptophyta</taxon>
        <taxon>Embryophyta</taxon>
        <taxon>Tracheophyta</taxon>
        <taxon>Spermatophyta</taxon>
        <taxon>Magnoliopsida</taxon>
        <taxon>Liliopsida</taxon>
        <taxon>Poales</taxon>
        <taxon>Poaceae</taxon>
        <taxon>BOP clade</taxon>
        <taxon>Oryzoideae</taxon>
        <taxon>Oryzeae</taxon>
        <taxon>Oryzinae</taxon>
        <taxon>Oryza</taxon>
    </lineage>
</organism>
<dbReference type="SUPFAM" id="SSF51197">
    <property type="entry name" value="Clavaminate synthase-like"/>
    <property type="match status" value="1"/>
</dbReference>
<dbReference type="GO" id="GO:0046872">
    <property type="term" value="F:metal ion binding"/>
    <property type="evidence" value="ECO:0007669"/>
    <property type="project" value="UniProtKB-KW"/>
</dbReference>
<dbReference type="PRINTS" id="PR00682">
    <property type="entry name" value="IPNSYNTHASE"/>
</dbReference>
<keyword evidence="2 5" id="KW-0479">Metal-binding</keyword>
<proteinExistence type="inferred from homology"/>
<dbReference type="Pfam" id="PF03171">
    <property type="entry name" value="2OG-FeII_Oxy"/>
    <property type="match status" value="1"/>
</dbReference>
<sequence length="352" mass="39263">MGGLSMDQAFVQAPEHRPKASVAEADGIPVIDLSPLLAAGDGDADGVDALAAEVGRASRDWGFFVVVRHGVPAEAVARAAEAQRAFFALPPERRAAVARSEAAPMGYYASEHTKNVRDWKEVFDLVPRQTPPPPTTAVADGDLVFDNKWPDDLPGFREAMEEYGEAVEELAFKLLELIARSLGLRPDRLHGFFKDDQTTFIRLNHYPPCPSPDLALGVGRHKDAGALTVLYQDDVGGLDVRRRSDGEWVRVRPVPHSFIINVGDIIQVWSNDRYESAEHRVAVNVEKERFSIPFFFNPAGHTMVEPLEEVVSDESPARYNPYNWGEFFSTRKNSNFKKLDVENVQITHFRKN</sequence>
<reference evidence="7" key="1">
    <citation type="submission" date="2015-04" db="UniProtKB">
        <authorList>
            <consortium name="EnsemblPlants"/>
        </authorList>
    </citation>
    <scope>IDENTIFICATION</scope>
    <source>
        <strain evidence="7">SL10</strain>
    </source>
</reference>
<accession>A0A0E0GQJ6</accession>
<comment type="similarity">
    <text evidence="5">Belongs to the iron/ascorbate-dependent oxidoreductase family.</text>
</comment>
<dbReference type="FunFam" id="2.60.120.330:FF:000012">
    <property type="entry name" value="Gibberellin 20 oxidase 1"/>
    <property type="match status" value="1"/>
</dbReference>
<keyword evidence="8" id="KW-1185">Reference proteome</keyword>
<feature type="domain" description="Fe2OG dioxygenase" evidence="6">
    <location>
        <begin position="197"/>
        <end position="298"/>
    </location>
</feature>
<evidence type="ECO:0000256" key="2">
    <source>
        <dbReference type="ARBA" id="ARBA00022723"/>
    </source>
</evidence>
<dbReference type="Pfam" id="PF14226">
    <property type="entry name" value="DIOX_N"/>
    <property type="match status" value="1"/>
</dbReference>
<dbReference type="STRING" id="4536.A0A0E0GQJ6"/>
<evidence type="ECO:0000313" key="8">
    <source>
        <dbReference type="Proteomes" id="UP000006591"/>
    </source>
</evidence>
<evidence type="ECO:0000256" key="4">
    <source>
        <dbReference type="ARBA" id="ARBA00023004"/>
    </source>
</evidence>
<dbReference type="Proteomes" id="UP000006591">
    <property type="component" value="Chromosome 3"/>
</dbReference>
<dbReference type="HOGENOM" id="CLU_010119_16_3_1"/>
<dbReference type="GO" id="GO:0016491">
    <property type="term" value="F:oxidoreductase activity"/>
    <property type="evidence" value="ECO:0007669"/>
    <property type="project" value="UniProtKB-KW"/>
</dbReference>
<dbReference type="PANTHER" id="PTHR47990">
    <property type="entry name" value="2-OXOGLUTARATE (2OG) AND FE(II)-DEPENDENT OXYGENASE SUPERFAMILY PROTEIN-RELATED"/>
    <property type="match status" value="1"/>
</dbReference>
<keyword evidence="3 5" id="KW-0560">Oxidoreductase</keyword>
<dbReference type="OMA" id="FAVANMD"/>
<reference evidence="7" key="2">
    <citation type="submission" date="2018-04" db="EMBL/GenBank/DDBJ databases">
        <title>OnivRS2 (Oryza nivara Reference Sequence Version 2).</title>
        <authorList>
            <person name="Zhang J."/>
            <person name="Kudrna D."/>
            <person name="Lee S."/>
            <person name="Talag J."/>
            <person name="Rajasekar S."/>
            <person name="Welchert J."/>
            <person name="Hsing Y.-I."/>
            <person name="Wing R.A."/>
        </authorList>
    </citation>
    <scope>NUCLEOTIDE SEQUENCE [LARGE SCALE GENOMIC DNA]</scope>
    <source>
        <strain evidence="7">SL10</strain>
    </source>
</reference>
<dbReference type="InterPro" id="IPR026992">
    <property type="entry name" value="DIOX_N"/>
</dbReference>
<dbReference type="InterPro" id="IPR050231">
    <property type="entry name" value="Iron_ascorbate_oxido_reductase"/>
</dbReference>
<evidence type="ECO:0000256" key="3">
    <source>
        <dbReference type="ARBA" id="ARBA00023002"/>
    </source>
</evidence>
<dbReference type="Gramene" id="ONIVA03G27210.1">
    <property type="protein sequence ID" value="ONIVA03G27210.1"/>
    <property type="gene ID" value="ONIVA03G27210"/>
</dbReference>
<dbReference type="AlphaFoldDB" id="A0A0E0GQJ6"/>
<evidence type="ECO:0000313" key="7">
    <source>
        <dbReference type="EnsemblPlants" id="ONIVA03G27210.1"/>
    </source>
</evidence>
<comment type="cofactor">
    <cofactor evidence="1">
        <name>L-ascorbate</name>
        <dbReference type="ChEBI" id="CHEBI:38290"/>
    </cofactor>
</comment>
<dbReference type="Gene3D" id="2.60.120.330">
    <property type="entry name" value="B-lactam Antibiotic, Isopenicillin N Synthase, Chain"/>
    <property type="match status" value="1"/>
</dbReference>
<keyword evidence="4 5" id="KW-0408">Iron</keyword>